<evidence type="ECO:0000256" key="1">
    <source>
        <dbReference type="SAM" id="SignalP"/>
    </source>
</evidence>
<dbReference type="RefSeq" id="WP_184661392.1">
    <property type="nucleotide sequence ID" value="NZ_CP031518.1"/>
</dbReference>
<dbReference type="PROSITE" id="PS51257">
    <property type="entry name" value="PROKAR_LIPOPROTEIN"/>
    <property type="match status" value="1"/>
</dbReference>
<dbReference type="AlphaFoldDB" id="A0A7W8GBA1"/>
<sequence>MKNKLNKYFLVIITAFALLFSSCSDFFGSDSKEDEVATIRISLDENARTALPSFEKTEEVKKFKLIYQKGSESALTESWESETTEGGKTAYELMTADNSIMVEQGTSYSFTLKAYFDSEEGSGCYSGSTIDAEGNILHSIEMHFGANEIRFKLSLAELDPAITGKGNLSLTVKDSGNSLKKIEAIVYKRDDSVFVEQTADNKTGSNAISFTAGEAGTKIEWADLDVGYYKILLKFYDANGVQTGYNVQYATIVKGGTSRNIEEIDAKDSKNKVYEITYAEKGKDYVNEANEISWNLPDTATSYGTYSRFSNITLPVAVAVDNLFLGWYSDGTKITKIDNGTKAENLSLTPKFISKKEMPELTSVEITDSTGGSAKVGDKLTANLKAGTETFEGSVSYEWYRGNEEISGATSKEYVLTKDDVTNGEGNNKISVKVTQKYTVTEESTGLYSVSEIPRTVEPTSSVTVTTGTLSGTISDSLKYNDGTSVLIDDDLSLTNQTATLTDQAGNQITVNLNFATGAKAPSTSGYMNLIASADGYDNKELSNAIFVTVKANPPSTSGLLSTDKPNIPKGSIAFTAENPTLEYTTPGGVETAPGTDSTWSNITTTAFTQPGALWVRVKEIAGTADDTGNKVGFVEKSEPAQVTIAAENQGTLVIINGVSFGDTALKFGNTITATVSYTEVNHTHDVSVDGTLSYKWFYGSGDTWTEISGATGSSYTIGTTDAIGKNLKVEVNQAHPNGKNYPVSNSTSGTVEKGTLTSSGTLTYSVTAVLGGTLDATKLGGLTYTNQAGTSVSASLSFENTTVPSGASSVSVKASRAGYNDLSLSVSISVMSPVPSGVETYLSTSQGDIPLGYLKFTDTAANAHLQYSTAATAPTENSGWTDAATGTEIQKPDHLYLRIKSYGGTAGTILASAASADLAGSLTDYVGTRSVVIKDVAAQTPAITFDNNDVTLTASGKTLTANVPTGVTISDWEIPGEELTDENAIATVSSDKTSLTFKDSAPAGVYQVILWASRESNTLSAIYSVKIGSGN</sequence>
<name>A0A7W8GBA1_9SPIR</name>
<dbReference type="Gene3D" id="2.60.40.2700">
    <property type="match status" value="2"/>
</dbReference>
<keyword evidence="3" id="KW-1185">Reference proteome</keyword>
<protein>
    <submittedName>
        <fullName evidence="2">Uncharacterized protein</fullName>
    </submittedName>
</protein>
<reference evidence="2 3" key="1">
    <citation type="submission" date="2020-08" db="EMBL/GenBank/DDBJ databases">
        <title>Genomic Encyclopedia of Type Strains, Phase IV (KMG-IV): sequencing the most valuable type-strain genomes for metagenomic binning, comparative biology and taxonomic classification.</title>
        <authorList>
            <person name="Goeker M."/>
        </authorList>
    </citation>
    <scope>NUCLEOTIDE SEQUENCE [LARGE SCALE GENOMIC DNA]</scope>
    <source>
        <strain evidence="2 3">DSM 103462</strain>
    </source>
</reference>
<evidence type="ECO:0000313" key="2">
    <source>
        <dbReference type="EMBL" id="MBB5227293.1"/>
    </source>
</evidence>
<proteinExistence type="predicted"/>
<evidence type="ECO:0000313" key="3">
    <source>
        <dbReference type="Proteomes" id="UP000518887"/>
    </source>
</evidence>
<dbReference type="Proteomes" id="UP000518887">
    <property type="component" value="Unassembled WGS sequence"/>
</dbReference>
<feature type="chain" id="PRO_5030657705" evidence="1">
    <location>
        <begin position="28"/>
        <end position="1032"/>
    </location>
</feature>
<organism evidence="2 3">
    <name type="scientific">Treponema ruminis</name>
    <dbReference type="NCBI Taxonomy" id="744515"/>
    <lineage>
        <taxon>Bacteria</taxon>
        <taxon>Pseudomonadati</taxon>
        <taxon>Spirochaetota</taxon>
        <taxon>Spirochaetia</taxon>
        <taxon>Spirochaetales</taxon>
        <taxon>Treponemataceae</taxon>
        <taxon>Treponema</taxon>
    </lineage>
</organism>
<accession>A0A7W8GBA1</accession>
<feature type="signal peptide" evidence="1">
    <location>
        <begin position="1"/>
        <end position="27"/>
    </location>
</feature>
<gene>
    <name evidence="2" type="ORF">HNP76_002692</name>
</gene>
<dbReference type="EMBL" id="JACHFQ010000010">
    <property type="protein sequence ID" value="MBB5227293.1"/>
    <property type="molecule type" value="Genomic_DNA"/>
</dbReference>
<keyword evidence="1" id="KW-0732">Signal</keyword>
<comment type="caution">
    <text evidence="2">The sequence shown here is derived from an EMBL/GenBank/DDBJ whole genome shotgun (WGS) entry which is preliminary data.</text>
</comment>